<proteinExistence type="predicted"/>
<dbReference type="InterPro" id="IPR007497">
    <property type="entry name" value="SIMPL/DUF541"/>
</dbReference>
<evidence type="ECO:0000313" key="3">
    <source>
        <dbReference type="Proteomes" id="UP000296374"/>
    </source>
</evidence>
<dbReference type="Pfam" id="PF04402">
    <property type="entry name" value="SIMPL"/>
    <property type="match status" value="1"/>
</dbReference>
<dbReference type="Gene3D" id="3.30.70.2970">
    <property type="entry name" value="Protein of unknown function (DUF541), domain 2"/>
    <property type="match status" value="1"/>
</dbReference>
<dbReference type="Proteomes" id="UP000296374">
    <property type="component" value="Chromosome"/>
</dbReference>
<organism evidence="2 3">
    <name type="scientific">Paracoccus liaowanqingii</name>
    <dbReference type="NCBI Taxonomy" id="2560053"/>
    <lineage>
        <taxon>Bacteria</taxon>
        <taxon>Pseudomonadati</taxon>
        <taxon>Pseudomonadota</taxon>
        <taxon>Alphaproteobacteria</taxon>
        <taxon>Rhodobacterales</taxon>
        <taxon>Paracoccaceae</taxon>
        <taxon>Paracoccus</taxon>
    </lineage>
</organism>
<dbReference type="EMBL" id="CP038439">
    <property type="protein sequence ID" value="QBX34165.1"/>
    <property type="molecule type" value="Genomic_DNA"/>
</dbReference>
<feature type="compositionally biased region" description="Gly residues" evidence="1">
    <location>
        <begin position="332"/>
        <end position="342"/>
    </location>
</feature>
<dbReference type="InterPro" id="IPR052022">
    <property type="entry name" value="26kDa_periplasmic_antigen"/>
</dbReference>
<feature type="region of interest" description="Disordered" evidence="1">
    <location>
        <begin position="322"/>
        <end position="379"/>
    </location>
</feature>
<sequence>MDMFTARFAWCDACAPCRWPRPHLYRKLWNVERRSATSVIGMRAKGLSTARGPRHQKARLMRDQKGSPMRPTLRAPHARRLALTAALAALAALTAGPGLAAPMACGPAGPSRMTVTGEGQSRTAPDMASIQLGVTTQADSAAEAMSQNSERQRAVIEALTGQGIDAAQIQTSGLTLNPLMQYGEDQAPTVTGYQASNMVTVRVSDLPALGEVLDAIVGAGANEINGITFTREDGASAEDDARRDAVADAQRKAQVLAEAAGVELGPLMTLRDMATGGGGPRPMMRMEAAMADSTPVQPGEVETTAQVEVEYALAGEGACAPMPSYGRHHGGPSDGPHGGPQGGPAPAPVHPPMPGDGAPAADEPIVPGIVEPLPEAPAN</sequence>
<dbReference type="AlphaFoldDB" id="A0A4P7HJC0"/>
<dbReference type="Gene3D" id="3.30.110.170">
    <property type="entry name" value="Protein of unknown function (DUF541), domain 1"/>
    <property type="match status" value="1"/>
</dbReference>
<dbReference type="PANTHER" id="PTHR34387:SF1">
    <property type="entry name" value="PERIPLASMIC IMMUNOGENIC PROTEIN"/>
    <property type="match status" value="1"/>
</dbReference>
<feature type="compositionally biased region" description="Low complexity" evidence="1">
    <location>
        <begin position="355"/>
        <end position="364"/>
    </location>
</feature>
<name>A0A4P7HJC0_9RHOB</name>
<feature type="compositionally biased region" description="Pro residues" evidence="1">
    <location>
        <begin position="343"/>
        <end position="354"/>
    </location>
</feature>
<evidence type="ECO:0000256" key="1">
    <source>
        <dbReference type="SAM" id="MobiDB-lite"/>
    </source>
</evidence>
<evidence type="ECO:0000313" key="2">
    <source>
        <dbReference type="EMBL" id="QBX34165.1"/>
    </source>
</evidence>
<accession>A0A4P7HJC0</accession>
<gene>
    <name evidence="2" type="ORF">E4191_05165</name>
</gene>
<reference evidence="3" key="1">
    <citation type="submission" date="2019-03" db="EMBL/GenBank/DDBJ databases">
        <authorList>
            <person name="Li J."/>
        </authorList>
    </citation>
    <scope>NUCLEOTIDE SEQUENCE [LARGE SCALE GENOMIC DNA]</scope>
    <source>
        <strain evidence="3">2251</strain>
    </source>
</reference>
<dbReference type="GO" id="GO:0006974">
    <property type="term" value="P:DNA damage response"/>
    <property type="evidence" value="ECO:0007669"/>
    <property type="project" value="TreeGrafter"/>
</dbReference>
<protein>
    <submittedName>
        <fullName evidence="2">SIMPL domain-containing protein</fullName>
    </submittedName>
</protein>
<dbReference type="PANTHER" id="PTHR34387">
    <property type="entry name" value="SLR1258 PROTEIN"/>
    <property type="match status" value="1"/>
</dbReference>
<dbReference type="KEGG" id="plia:E4191_05165"/>